<dbReference type="AlphaFoldDB" id="A0A8D8QIJ4"/>
<dbReference type="GO" id="GO:0030182">
    <property type="term" value="P:neuron differentiation"/>
    <property type="evidence" value="ECO:0007669"/>
    <property type="project" value="TreeGrafter"/>
</dbReference>
<comment type="function">
    <text evidence="10">Ligand for members of the frizzled family of seven transmembrane receptors.</text>
</comment>
<dbReference type="GO" id="GO:0060070">
    <property type="term" value="P:canonical Wnt signaling pathway"/>
    <property type="evidence" value="ECO:0007669"/>
    <property type="project" value="TreeGrafter"/>
</dbReference>
<comment type="subcellular location">
    <subcellularLocation>
        <location evidence="1 10">Secreted</location>
        <location evidence="1 10">Extracellular space</location>
        <location evidence="1 10">Extracellular matrix</location>
    </subcellularLocation>
</comment>
<dbReference type="EMBL" id="HBUF01183108">
    <property type="protein sequence ID" value="CAG6655867.1"/>
    <property type="molecule type" value="Transcribed_RNA"/>
</dbReference>
<evidence type="ECO:0000256" key="9">
    <source>
        <dbReference type="ARBA" id="ARBA00023288"/>
    </source>
</evidence>
<dbReference type="PANTHER" id="PTHR12027:SF72">
    <property type="entry name" value="PROTEIN WNT-6"/>
    <property type="match status" value="1"/>
</dbReference>
<protein>
    <recommendedName>
        <fullName evidence="10">Protein Wnt</fullName>
    </recommendedName>
</protein>
<dbReference type="PROSITE" id="PS00246">
    <property type="entry name" value="WNT1"/>
    <property type="match status" value="1"/>
</dbReference>
<evidence type="ECO:0000256" key="3">
    <source>
        <dbReference type="ARBA" id="ARBA00022473"/>
    </source>
</evidence>
<organism evidence="12">
    <name type="scientific">Cacopsylla melanoneura</name>
    <dbReference type="NCBI Taxonomy" id="428564"/>
    <lineage>
        <taxon>Eukaryota</taxon>
        <taxon>Metazoa</taxon>
        <taxon>Ecdysozoa</taxon>
        <taxon>Arthropoda</taxon>
        <taxon>Hexapoda</taxon>
        <taxon>Insecta</taxon>
        <taxon>Pterygota</taxon>
        <taxon>Neoptera</taxon>
        <taxon>Paraneoptera</taxon>
        <taxon>Hemiptera</taxon>
        <taxon>Sternorrhyncha</taxon>
        <taxon>Psylloidea</taxon>
        <taxon>Psyllidae</taxon>
        <taxon>Psyllinae</taxon>
        <taxon>Cacopsylla</taxon>
    </lineage>
</organism>
<dbReference type="Pfam" id="PF00110">
    <property type="entry name" value="wnt"/>
    <property type="match status" value="1"/>
</dbReference>
<proteinExistence type="inferred from homology"/>
<evidence type="ECO:0000256" key="6">
    <source>
        <dbReference type="ARBA" id="ARBA00022687"/>
    </source>
</evidence>
<keyword evidence="6 10" id="KW-0879">Wnt signaling pathway</keyword>
<keyword evidence="3 10" id="KW-0217">Developmental protein</keyword>
<evidence type="ECO:0000256" key="10">
    <source>
        <dbReference type="RuleBase" id="RU003500"/>
    </source>
</evidence>
<dbReference type="InterPro" id="IPR018161">
    <property type="entry name" value="Wnt_CS"/>
</dbReference>
<dbReference type="SMART" id="SM00097">
    <property type="entry name" value="WNT1"/>
    <property type="match status" value="1"/>
</dbReference>
<evidence type="ECO:0000256" key="2">
    <source>
        <dbReference type="ARBA" id="ARBA00005683"/>
    </source>
</evidence>
<keyword evidence="4" id="KW-0964">Secreted</keyword>
<dbReference type="PRINTS" id="PR01349">
    <property type="entry name" value="WNTPROTEIN"/>
</dbReference>
<evidence type="ECO:0000256" key="5">
    <source>
        <dbReference type="ARBA" id="ARBA00022530"/>
    </source>
</evidence>
<keyword evidence="8" id="KW-0325">Glycoprotein</keyword>
<evidence type="ECO:0000256" key="11">
    <source>
        <dbReference type="SAM" id="SignalP"/>
    </source>
</evidence>
<dbReference type="InterPro" id="IPR005817">
    <property type="entry name" value="Wnt"/>
</dbReference>
<evidence type="ECO:0000256" key="7">
    <source>
        <dbReference type="ARBA" id="ARBA00023157"/>
    </source>
</evidence>
<sequence length="346" mass="38694">MKTCFDSSRIVGIIFLVLILVQAISGSQFMMDPKIICKKTRRLKARLLEICKNEPTVLLEISKGIQLGTKECQYQFQNRRWNCTLHKKSMKKVLQRDSRETGFVNAVISAGVSYNLAKACSRGTIPSCGCGKISSENKVQPDDSKGPWQWGGCSDNAQHALKKAKTFMEVDSLEMGDLKSLTMRHNFQVGRTAIWNSMETVCKCHGTSGSCMMRTCWRSLVPFRKVGDLLKKRFQASIKVVPSNNGHSFIPYATNVRPPDKLDLVYSEKSPSFCVENKTTGSLGTFGRQCWMNESATTESLCSNLCCGRGNAVTLRVENVLCNCSAKRFDVQCQNCTQKTLVYHCL</sequence>
<dbReference type="GO" id="GO:0045165">
    <property type="term" value="P:cell fate commitment"/>
    <property type="evidence" value="ECO:0007669"/>
    <property type="project" value="TreeGrafter"/>
</dbReference>
<evidence type="ECO:0000256" key="8">
    <source>
        <dbReference type="ARBA" id="ARBA00023180"/>
    </source>
</evidence>
<feature type="signal peptide" evidence="11">
    <location>
        <begin position="1"/>
        <end position="26"/>
    </location>
</feature>
<feature type="chain" id="PRO_5033670763" description="Protein Wnt" evidence="11">
    <location>
        <begin position="27"/>
        <end position="346"/>
    </location>
</feature>
<dbReference type="GO" id="GO:0005109">
    <property type="term" value="F:frizzled binding"/>
    <property type="evidence" value="ECO:0007669"/>
    <property type="project" value="TreeGrafter"/>
</dbReference>
<comment type="similarity">
    <text evidence="2 10">Belongs to the Wnt family.</text>
</comment>
<dbReference type="GO" id="GO:0005125">
    <property type="term" value="F:cytokine activity"/>
    <property type="evidence" value="ECO:0007669"/>
    <property type="project" value="TreeGrafter"/>
</dbReference>
<accession>A0A8D8QIJ4</accession>
<dbReference type="EMBL" id="HBUF01513369">
    <property type="protein sequence ID" value="CAG6747232.1"/>
    <property type="molecule type" value="Transcribed_RNA"/>
</dbReference>
<dbReference type="PANTHER" id="PTHR12027">
    <property type="entry name" value="WNT RELATED"/>
    <property type="match status" value="1"/>
</dbReference>
<dbReference type="EMBL" id="HBUF01080218">
    <property type="protein sequence ID" value="CAG6632589.1"/>
    <property type="molecule type" value="Transcribed_RNA"/>
</dbReference>
<keyword evidence="5" id="KW-0272">Extracellular matrix</keyword>
<keyword evidence="11" id="KW-0732">Signal</keyword>
<evidence type="ECO:0000313" key="12">
    <source>
        <dbReference type="EMBL" id="CAG6632589.1"/>
    </source>
</evidence>
<keyword evidence="9" id="KW-0449">Lipoprotein</keyword>
<name>A0A8D8QIJ4_9HEMI</name>
<dbReference type="GO" id="GO:0005615">
    <property type="term" value="C:extracellular space"/>
    <property type="evidence" value="ECO:0007669"/>
    <property type="project" value="TreeGrafter"/>
</dbReference>
<evidence type="ECO:0000256" key="1">
    <source>
        <dbReference type="ARBA" id="ARBA00004498"/>
    </source>
</evidence>
<keyword evidence="7" id="KW-1015">Disulfide bond</keyword>
<reference evidence="12" key="1">
    <citation type="submission" date="2021-05" db="EMBL/GenBank/DDBJ databases">
        <authorList>
            <person name="Alioto T."/>
            <person name="Alioto T."/>
            <person name="Gomez Garrido J."/>
        </authorList>
    </citation>
    <scope>NUCLEOTIDE SEQUENCE</scope>
</reference>
<evidence type="ECO:0000256" key="4">
    <source>
        <dbReference type="ARBA" id="ARBA00022525"/>
    </source>
</evidence>